<dbReference type="Gene3D" id="2.70.150.10">
    <property type="entry name" value="Calcium-transporting ATPase, cytoplasmic transduction domain A"/>
    <property type="match status" value="1"/>
</dbReference>
<dbReference type="Pfam" id="PF00689">
    <property type="entry name" value="Cation_ATPase_C"/>
    <property type="match status" value="1"/>
</dbReference>
<sequence>MTSLFKQSRGSDLESGKSENADSDSDTFYIPSKNASIERLQQWRKAALVLNASRRFRYTLDLKKEQETREMRQKIRSHAHALLAANRFMDMGREQGADKTTVPATPAGDFGIGPEQLVMMSKDHNSGSLEQYGGTQGLSNLLKTNLEKGISGDDDDLLNRKNVYGSNTYPRKKGKGFLRFLWDACHDLTLIILMVAAVASLGLGIKTEGIKEGWYDGGSIAFAVILVIVVTAVSDYKQSLQFQNLNDEKRNIHLEVIRGGRRVEISIYDIVVGDVIPLNIGNQVPADGVLIAGHSLALDESSMTGESKIVNKDSNKDPFLMSGCKVADGNGVMLVTGVGVNTEWGLLMASISEDNGEETPLQVRLNGVATFIGTIGLAVAALVLVVLLIRYFMGQTKDVGGGPQFVKGKTKIGHVVDDVVKIITVAVTIVVVAVPEGLPLAVTLTLAYSMRKMMADKALVRRLSACETMGSATTICSDKTGTLTLNQMTVVESYAGGKKTDTEQLPATITSLVVEGISQNTTGSIFVPEGGGDLEMSGSPTEKAILGWGIKLGMNFETARSQSSILHAFPFNSEKKRGGVAVKTADGEVHIHWKGASEIVLAACRSYIDEDGNVAPMTEDKALFFKNGIEEMAGRTLRCVALAFRTYEAEKVPTGEELSKWVLPEDDLILLAIVGIKDPCRPGVRDSVQLCQNAGVKVRMVTGDNVQTARAIALECGILTSDADASEPTLIEGKSFRAMTDAERDKISSKISVMGRSSPNDKLLLVQSLRRQGHVVAVTGDGTNDAPALHEADIGLAMGIAGTEVAKESSDIIILDDNFASVVKVVRWGRSVYANIQKFIQFQLTVNVAALVINVVAAISSGGVPLTAVQLLWVNLIMDTLGALALATEPPTDHLMGRPPVGRKEPLITNIMWRNLLIQAIYQVSVLLTLNFDGISILGLKHEVPAHATRVKNTIIFNAFVLCQAFNEFNARKPDEKNIFKGVIKNRLFMGIIAITLVLQVIIVEFLGKFASTTKLDWKQWLICVGIGVISWPLALVGKFIPVSKTPLSNKLKCWGKKKSSGEGSL</sequence>
<dbReference type="NCBIfam" id="TIGR01517">
    <property type="entry name" value="ATPase-IIB_Ca"/>
    <property type="match status" value="1"/>
</dbReference>
<evidence type="ECO:0000256" key="10">
    <source>
        <dbReference type="ARBA" id="ARBA00022842"/>
    </source>
</evidence>
<evidence type="ECO:0000256" key="12">
    <source>
        <dbReference type="ARBA" id="ARBA00022967"/>
    </source>
</evidence>
<feature type="transmembrane region" description="Helical" evidence="17">
    <location>
        <begin position="422"/>
        <end position="448"/>
    </location>
</feature>
<dbReference type="PANTHER" id="PTHR24093:SF369">
    <property type="entry name" value="CALCIUM-TRANSPORTING ATPASE"/>
    <property type="match status" value="1"/>
</dbReference>
<dbReference type="GO" id="GO:0005516">
    <property type="term" value="F:calmodulin binding"/>
    <property type="evidence" value="ECO:0007669"/>
    <property type="project" value="UniProtKB-KW"/>
</dbReference>
<comment type="similarity">
    <text evidence="2 17">Belongs to the cation transport ATPase (P-type) (TC 3.A.3) family. Type IIB subfamily.</text>
</comment>
<keyword evidence="3 17" id="KW-0813">Transport</keyword>
<keyword evidence="13 17" id="KW-1133">Transmembrane helix</keyword>
<dbReference type="FunFam" id="2.70.150.10:FF:000006">
    <property type="entry name" value="Calcium-transporting ATPase"/>
    <property type="match status" value="1"/>
</dbReference>
<dbReference type="InterPro" id="IPR059000">
    <property type="entry name" value="ATPase_P-type_domA"/>
</dbReference>
<keyword evidence="4 17" id="KW-0109">Calcium transport</keyword>
<comment type="caution">
    <text evidence="17">Lacks conserved residue(s) required for the propagation of feature annotation.</text>
</comment>
<feature type="transmembrane region" description="Helical" evidence="17">
    <location>
        <begin position="368"/>
        <end position="393"/>
    </location>
</feature>
<feature type="transmembrane region" description="Helical" evidence="17">
    <location>
        <begin position="988"/>
        <end position="1008"/>
    </location>
</feature>
<evidence type="ECO:0000256" key="18">
    <source>
        <dbReference type="SAM" id="MobiDB-lite"/>
    </source>
</evidence>
<dbReference type="SMART" id="SM00831">
    <property type="entry name" value="Cation_ATPase_N"/>
    <property type="match status" value="1"/>
</dbReference>
<dbReference type="InterPro" id="IPR023299">
    <property type="entry name" value="ATPase_P-typ_cyto_dom_N"/>
</dbReference>
<dbReference type="SUPFAM" id="SSF81660">
    <property type="entry name" value="Metal cation-transporting ATPase, ATP-binding domain N"/>
    <property type="match status" value="1"/>
</dbReference>
<dbReference type="CDD" id="cd02081">
    <property type="entry name" value="P-type_ATPase_Ca_PMCA-like"/>
    <property type="match status" value="1"/>
</dbReference>
<dbReference type="InterPro" id="IPR044492">
    <property type="entry name" value="P_typ_ATPase_HD_dom"/>
</dbReference>
<evidence type="ECO:0000313" key="21">
    <source>
        <dbReference type="Proteomes" id="UP001558713"/>
    </source>
</evidence>
<dbReference type="InterPro" id="IPR006408">
    <property type="entry name" value="P-type_ATPase_IIB"/>
</dbReference>
<proteinExistence type="inferred from homology"/>
<dbReference type="GO" id="GO:0005886">
    <property type="term" value="C:plasma membrane"/>
    <property type="evidence" value="ECO:0007669"/>
    <property type="project" value="UniProtKB-ARBA"/>
</dbReference>
<dbReference type="InterPro" id="IPR023214">
    <property type="entry name" value="HAD_sf"/>
</dbReference>
<dbReference type="SFLD" id="SFLDF00027">
    <property type="entry name" value="p-type_atpase"/>
    <property type="match status" value="1"/>
</dbReference>
<evidence type="ECO:0000256" key="1">
    <source>
        <dbReference type="ARBA" id="ARBA00004127"/>
    </source>
</evidence>
<evidence type="ECO:0000256" key="15">
    <source>
        <dbReference type="ARBA" id="ARBA00023136"/>
    </source>
</evidence>
<keyword evidence="15 17" id="KW-0472">Membrane</keyword>
<dbReference type="InterPro" id="IPR023298">
    <property type="entry name" value="ATPase_P-typ_TM_dom_sf"/>
</dbReference>
<keyword evidence="11" id="KW-0112">Calmodulin-binding</keyword>
<comment type="catalytic activity">
    <reaction evidence="16 17">
        <text>Ca(2+)(in) + ATP + H2O = Ca(2+)(out) + ADP + phosphate + H(+)</text>
        <dbReference type="Rhea" id="RHEA:18105"/>
        <dbReference type="ChEBI" id="CHEBI:15377"/>
        <dbReference type="ChEBI" id="CHEBI:15378"/>
        <dbReference type="ChEBI" id="CHEBI:29108"/>
        <dbReference type="ChEBI" id="CHEBI:30616"/>
        <dbReference type="ChEBI" id="CHEBI:43474"/>
        <dbReference type="ChEBI" id="CHEBI:456216"/>
        <dbReference type="EC" id="7.2.2.10"/>
    </reaction>
</comment>
<dbReference type="InterPro" id="IPR004014">
    <property type="entry name" value="ATPase_P-typ_cation-transptr_N"/>
</dbReference>
<dbReference type="Pfam" id="PF13246">
    <property type="entry name" value="Cation_ATPase"/>
    <property type="match status" value="1"/>
</dbReference>
<keyword evidence="14 17" id="KW-0406">Ion transport</keyword>
<keyword evidence="10" id="KW-0460">Magnesium</keyword>
<dbReference type="PRINTS" id="PR00120">
    <property type="entry name" value="HATPASE"/>
</dbReference>
<dbReference type="Proteomes" id="UP001558713">
    <property type="component" value="Unassembled WGS sequence"/>
</dbReference>
<feature type="transmembrane region" description="Helical" evidence="17">
    <location>
        <begin position="180"/>
        <end position="205"/>
    </location>
</feature>
<dbReference type="SUPFAM" id="SSF81665">
    <property type="entry name" value="Calcium ATPase, transmembrane domain M"/>
    <property type="match status" value="1"/>
</dbReference>
<feature type="region of interest" description="Disordered" evidence="18">
    <location>
        <begin position="1"/>
        <end position="27"/>
    </location>
</feature>
<dbReference type="InterPro" id="IPR006068">
    <property type="entry name" value="ATPase_P-typ_cation-transptr_C"/>
</dbReference>
<dbReference type="Gene3D" id="3.40.1110.10">
    <property type="entry name" value="Calcium-transporting ATPase, cytoplasmic domain N"/>
    <property type="match status" value="1"/>
</dbReference>
<dbReference type="PROSITE" id="PS00154">
    <property type="entry name" value="ATPASE_E1_E2"/>
    <property type="match status" value="1"/>
</dbReference>
<evidence type="ECO:0000256" key="6">
    <source>
        <dbReference type="ARBA" id="ARBA00022723"/>
    </source>
</evidence>
<evidence type="ECO:0000256" key="4">
    <source>
        <dbReference type="ARBA" id="ARBA00022568"/>
    </source>
</evidence>
<keyword evidence="12" id="KW-1278">Translocase</keyword>
<dbReference type="Pfam" id="PF00690">
    <property type="entry name" value="Cation_ATPase_N"/>
    <property type="match status" value="1"/>
</dbReference>
<dbReference type="InterPro" id="IPR008250">
    <property type="entry name" value="ATPase_P-typ_transduc_dom_A_sf"/>
</dbReference>
<dbReference type="EMBL" id="JBANAX010000243">
    <property type="protein sequence ID" value="KAL1217446.1"/>
    <property type="molecule type" value="Genomic_DNA"/>
</dbReference>
<dbReference type="Pfam" id="PF12515">
    <property type="entry name" value="CaATP_NAI"/>
    <property type="match status" value="1"/>
</dbReference>
<dbReference type="SUPFAM" id="SSF81653">
    <property type="entry name" value="Calcium ATPase, transduction domain A"/>
    <property type="match status" value="1"/>
</dbReference>
<dbReference type="InterPro" id="IPR001757">
    <property type="entry name" value="P_typ_ATPase"/>
</dbReference>
<evidence type="ECO:0000313" key="20">
    <source>
        <dbReference type="EMBL" id="KAL1217446.1"/>
    </source>
</evidence>
<feature type="domain" description="Cation-transporting P-type ATPase N-terminal" evidence="19">
    <location>
        <begin position="131"/>
        <end position="205"/>
    </location>
</feature>
<dbReference type="FunFam" id="1.20.1110.10:FF:000036">
    <property type="entry name" value="Calcium-transporting ATPase"/>
    <property type="match status" value="1"/>
</dbReference>
<dbReference type="PRINTS" id="PR00119">
    <property type="entry name" value="CATATPASE"/>
</dbReference>
<dbReference type="Gene3D" id="1.20.5.170">
    <property type="match status" value="1"/>
</dbReference>
<dbReference type="InterPro" id="IPR024750">
    <property type="entry name" value="Ca_ATPase_N_dom"/>
</dbReference>
<dbReference type="SFLD" id="SFLDG00002">
    <property type="entry name" value="C1.7:_P-type_atpase_like"/>
    <property type="match status" value="1"/>
</dbReference>
<reference evidence="20 21" key="1">
    <citation type="submission" date="2024-04" db="EMBL/GenBank/DDBJ databases">
        <title>Genome assembly C_amara_ONT_v2.</title>
        <authorList>
            <person name="Yant L."/>
            <person name="Moore C."/>
            <person name="Slenker M."/>
        </authorList>
    </citation>
    <scope>NUCLEOTIDE SEQUENCE [LARGE SCALE GENOMIC DNA]</scope>
    <source>
        <tissue evidence="20">Leaf</tissue>
    </source>
</reference>
<dbReference type="GO" id="GO:0012505">
    <property type="term" value="C:endomembrane system"/>
    <property type="evidence" value="ECO:0007669"/>
    <property type="project" value="UniProtKB-SubCell"/>
</dbReference>
<feature type="transmembrane region" description="Helical" evidence="17">
    <location>
        <begin position="1020"/>
        <end position="1041"/>
    </location>
</feature>
<evidence type="ECO:0000256" key="13">
    <source>
        <dbReference type="ARBA" id="ARBA00022989"/>
    </source>
</evidence>
<keyword evidence="9 17" id="KW-0067">ATP-binding</keyword>
<organism evidence="20 21">
    <name type="scientific">Cardamine amara subsp. amara</name>
    <dbReference type="NCBI Taxonomy" id="228776"/>
    <lineage>
        <taxon>Eukaryota</taxon>
        <taxon>Viridiplantae</taxon>
        <taxon>Streptophyta</taxon>
        <taxon>Embryophyta</taxon>
        <taxon>Tracheophyta</taxon>
        <taxon>Spermatophyta</taxon>
        <taxon>Magnoliopsida</taxon>
        <taxon>eudicotyledons</taxon>
        <taxon>Gunneridae</taxon>
        <taxon>Pentapetalae</taxon>
        <taxon>rosids</taxon>
        <taxon>malvids</taxon>
        <taxon>Brassicales</taxon>
        <taxon>Brassicaceae</taxon>
        <taxon>Cardamineae</taxon>
        <taxon>Cardamine</taxon>
    </lineage>
</organism>
<comment type="subcellular location">
    <subcellularLocation>
        <location evidence="1">Endomembrane system</location>
        <topology evidence="1">Multi-pass membrane protein</topology>
    </subcellularLocation>
    <subcellularLocation>
        <location evidence="17">Membrane</location>
        <topology evidence="17">Multi-pass membrane protein</topology>
    </subcellularLocation>
</comment>
<keyword evidence="6" id="KW-0479">Metal-binding</keyword>
<dbReference type="Gene3D" id="1.20.1110.10">
    <property type="entry name" value="Calcium-transporting ATPase, transmembrane domain"/>
    <property type="match status" value="1"/>
</dbReference>
<evidence type="ECO:0000256" key="5">
    <source>
        <dbReference type="ARBA" id="ARBA00022692"/>
    </source>
</evidence>
<dbReference type="FunFam" id="3.40.50.1000:FF:000011">
    <property type="entry name" value="Calcium-transporting ATPase"/>
    <property type="match status" value="1"/>
</dbReference>
<dbReference type="InterPro" id="IPR036412">
    <property type="entry name" value="HAD-like_sf"/>
</dbReference>
<protein>
    <recommendedName>
        <fullName evidence="17">Calcium-transporting ATPase</fullName>
        <ecNumber evidence="17">7.2.2.10</ecNumber>
    </recommendedName>
</protein>
<evidence type="ECO:0000256" key="8">
    <source>
        <dbReference type="ARBA" id="ARBA00022837"/>
    </source>
</evidence>
<dbReference type="SFLD" id="SFLDS00003">
    <property type="entry name" value="Haloacid_Dehalogenase"/>
    <property type="match status" value="1"/>
</dbReference>
<feature type="transmembrane region" description="Helical" evidence="17">
    <location>
        <begin position="217"/>
        <end position="236"/>
    </location>
</feature>
<evidence type="ECO:0000256" key="14">
    <source>
        <dbReference type="ARBA" id="ARBA00023065"/>
    </source>
</evidence>
<dbReference type="GO" id="GO:0005524">
    <property type="term" value="F:ATP binding"/>
    <property type="evidence" value="ECO:0007669"/>
    <property type="project" value="UniProtKB-KW"/>
</dbReference>
<dbReference type="FunFam" id="1.20.5.170:FF:000029">
    <property type="entry name" value="Calcium-transporting ATPase"/>
    <property type="match status" value="1"/>
</dbReference>
<evidence type="ECO:0000256" key="9">
    <source>
        <dbReference type="ARBA" id="ARBA00022840"/>
    </source>
</evidence>
<dbReference type="GO" id="GO:0046872">
    <property type="term" value="F:metal ion binding"/>
    <property type="evidence" value="ECO:0007669"/>
    <property type="project" value="UniProtKB-KW"/>
</dbReference>
<evidence type="ECO:0000256" key="3">
    <source>
        <dbReference type="ARBA" id="ARBA00022448"/>
    </source>
</evidence>
<dbReference type="SUPFAM" id="SSF56784">
    <property type="entry name" value="HAD-like"/>
    <property type="match status" value="1"/>
</dbReference>
<comment type="function">
    <text evidence="17">Catalyzes the hydrolysis of ATP coupled with the transport of calcium.</text>
</comment>
<dbReference type="PANTHER" id="PTHR24093">
    <property type="entry name" value="CATION TRANSPORTING ATPASE"/>
    <property type="match status" value="1"/>
</dbReference>
<feature type="compositionally biased region" description="Basic and acidic residues" evidence="18">
    <location>
        <begin position="9"/>
        <end position="20"/>
    </location>
</feature>
<keyword evidence="8 17" id="KW-0106">Calcium</keyword>
<keyword evidence="5 17" id="KW-0812">Transmembrane</keyword>
<dbReference type="Gene3D" id="3.40.50.1000">
    <property type="entry name" value="HAD superfamily/HAD-like"/>
    <property type="match status" value="1"/>
</dbReference>
<evidence type="ECO:0000259" key="19">
    <source>
        <dbReference type="SMART" id="SM00831"/>
    </source>
</evidence>
<dbReference type="NCBIfam" id="TIGR01494">
    <property type="entry name" value="ATPase_P-type"/>
    <property type="match status" value="2"/>
</dbReference>
<dbReference type="InterPro" id="IPR018303">
    <property type="entry name" value="ATPase_P-typ_P_site"/>
</dbReference>
<keyword evidence="7 17" id="KW-0547">Nucleotide-binding</keyword>
<dbReference type="FunFam" id="1.20.1110.10:FF:000039">
    <property type="entry name" value="Calcium-transporting ATPase"/>
    <property type="match status" value="1"/>
</dbReference>
<evidence type="ECO:0000256" key="2">
    <source>
        <dbReference type="ARBA" id="ARBA00006124"/>
    </source>
</evidence>
<dbReference type="EC" id="7.2.2.10" evidence="17"/>
<evidence type="ECO:0000256" key="7">
    <source>
        <dbReference type="ARBA" id="ARBA00022741"/>
    </source>
</evidence>
<name>A0ABD1BJT4_CARAN</name>
<evidence type="ECO:0000256" key="11">
    <source>
        <dbReference type="ARBA" id="ARBA00022860"/>
    </source>
</evidence>
<dbReference type="GO" id="GO:0005388">
    <property type="term" value="F:P-type calcium transporter activity"/>
    <property type="evidence" value="ECO:0007669"/>
    <property type="project" value="UniProtKB-EC"/>
</dbReference>
<accession>A0ABD1BJT4</accession>
<dbReference type="FunFam" id="3.40.1110.10:FF:000013">
    <property type="entry name" value="Calcium-transporting ATPase"/>
    <property type="match status" value="1"/>
</dbReference>
<evidence type="ECO:0000256" key="17">
    <source>
        <dbReference type="RuleBase" id="RU361146"/>
    </source>
</evidence>
<dbReference type="AlphaFoldDB" id="A0ABD1BJT4"/>
<comment type="caution">
    <text evidence="20">The sequence shown here is derived from an EMBL/GenBank/DDBJ whole genome shotgun (WGS) entry which is preliminary data.</text>
</comment>
<dbReference type="FunFam" id="1.20.1110.10:FF:000097">
    <property type="entry name" value="Calcium-transporting ATPase 9 plasma membrane-type"/>
    <property type="match status" value="1"/>
</dbReference>
<dbReference type="Pfam" id="PF00122">
    <property type="entry name" value="E1-E2_ATPase"/>
    <property type="match status" value="1"/>
</dbReference>
<gene>
    <name evidence="20" type="ORF">V5N11_004623</name>
</gene>
<keyword evidence="21" id="KW-1185">Reference proteome</keyword>
<evidence type="ECO:0000256" key="16">
    <source>
        <dbReference type="ARBA" id="ARBA00048694"/>
    </source>
</evidence>